<organism evidence="1 2">
    <name type="scientific">Lentilactobacillus hilgardii (strain ATCC 8290 / DSM 20176 / CCUG 30140 / JCM 1155 / KCTC 3500 / NBRC 15886 / NCIMB 8040 / NRRL B-1843 / 9)</name>
    <dbReference type="NCBI Taxonomy" id="1423757"/>
    <lineage>
        <taxon>Bacteria</taxon>
        <taxon>Bacillati</taxon>
        <taxon>Bacillota</taxon>
        <taxon>Bacilli</taxon>
        <taxon>Lactobacillales</taxon>
        <taxon>Lactobacillaceae</taxon>
        <taxon>Lentilactobacillus</taxon>
    </lineage>
</organism>
<comment type="caution">
    <text evidence="1">The sequence shown here is derived from an EMBL/GenBank/DDBJ whole genome shotgun (WGS) entry which is preliminary data.</text>
</comment>
<gene>
    <name evidence="1" type="ORF">HMPREF0519_2752</name>
</gene>
<accession>C0XNE1</accession>
<dbReference type="EMBL" id="ACGP01000228">
    <property type="protein sequence ID" value="EEI23166.1"/>
    <property type="molecule type" value="Genomic_DNA"/>
</dbReference>
<dbReference type="HOGENOM" id="CLU_3081044_0_0_9"/>
<proteinExistence type="predicted"/>
<keyword evidence="2" id="KW-1185">Reference proteome</keyword>
<sequence>MTDIKFKSLFVMEIDHLVSLLRLYLDISQKVSHLFKMHFTKFFKACILNYKEVSIMNTRRMDD</sequence>
<evidence type="ECO:0000313" key="1">
    <source>
        <dbReference type="EMBL" id="EEI23166.1"/>
    </source>
</evidence>
<reference evidence="1 2" key="1">
    <citation type="submission" date="2009-01" db="EMBL/GenBank/DDBJ databases">
        <authorList>
            <person name="Qin X."/>
            <person name="Bachman B."/>
            <person name="Battles P."/>
            <person name="Bell A."/>
            <person name="Bess C."/>
            <person name="Bickham C."/>
            <person name="Chaboub L."/>
            <person name="Chen D."/>
            <person name="Coyle M."/>
            <person name="Deiros D.R."/>
            <person name="Dinh H."/>
            <person name="Forbes L."/>
            <person name="Fowler G."/>
            <person name="Francisco L."/>
            <person name="Fu Q."/>
            <person name="Gubbala S."/>
            <person name="Hale W."/>
            <person name="Han Y."/>
            <person name="Hemphill L."/>
            <person name="Highlander S.K."/>
            <person name="Hirani K."/>
            <person name="Hogues M."/>
            <person name="Jackson L."/>
            <person name="Jakkamsetti A."/>
            <person name="Javaid M."/>
            <person name="Jiang H."/>
            <person name="Korchina V."/>
            <person name="Kovar C."/>
            <person name="Lara F."/>
            <person name="Lee S."/>
            <person name="Mata R."/>
            <person name="Mathew T."/>
            <person name="Moen C."/>
            <person name="Morales K."/>
            <person name="Munidasa M."/>
            <person name="Nazareth L."/>
            <person name="Ngo R."/>
            <person name="Nguyen L."/>
            <person name="Okwuonu G."/>
            <person name="Ongeri F."/>
            <person name="Patil S."/>
            <person name="Petrosino J."/>
            <person name="Pham C."/>
            <person name="Pham P."/>
            <person name="Pu L.-L."/>
            <person name="Puazo M."/>
            <person name="Raj R."/>
            <person name="Reid J."/>
            <person name="Rouhana J."/>
            <person name="Saada N."/>
            <person name="Shang Y."/>
            <person name="Simmons D."/>
            <person name="Thornton R."/>
            <person name="Warren J."/>
            <person name="Weissenberger G."/>
            <person name="Zhang J."/>
            <person name="Zhang L."/>
            <person name="Zhou C."/>
            <person name="Zhu D."/>
            <person name="Muzny D."/>
            <person name="Worley K."/>
            <person name="Gibbs R."/>
        </authorList>
    </citation>
    <scope>NUCLEOTIDE SEQUENCE [LARGE SCALE GENOMIC DNA]</scope>
    <source>
        <strain evidence="2">ATCC 8290 / DSM 20176 / CCUG 30140 / JCM 1155 / KCTC 3500 / NBRC 15886 / NCIMB 8040 / NRRL B-1843 / 9</strain>
    </source>
</reference>
<dbReference type="Proteomes" id="UP000003752">
    <property type="component" value="Unassembled WGS sequence"/>
</dbReference>
<protein>
    <submittedName>
        <fullName evidence="1">Uncharacterized protein</fullName>
    </submittedName>
</protein>
<name>C0XNE1_LENH9</name>
<dbReference type="AlphaFoldDB" id="C0XNE1"/>
<evidence type="ECO:0000313" key="2">
    <source>
        <dbReference type="Proteomes" id="UP000003752"/>
    </source>
</evidence>